<proteinExistence type="predicted"/>
<feature type="transmembrane region" description="Helical" evidence="1">
    <location>
        <begin position="104"/>
        <end position="124"/>
    </location>
</feature>
<dbReference type="Proteomes" id="UP000663935">
    <property type="component" value="Chromosome"/>
</dbReference>
<keyword evidence="1" id="KW-0472">Membrane</keyword>
<keyword evidence="1" id="KW-1133">Transmembrane helix</keyword>
<gene>
    <name evidence="2" type="ORF">JL193_10590</name>
</gene>
<feature type="transmembrane region" description="Helical" evidence="1">
    <location>
        <begin position="170"/>
        <end position="188"/>
    </location>
</feature>
<dbReference type="RefSeq" id="WP_207970774.1">
    <property type="nucleotide sequence ID" value="NZ_CP071795.1"/>
</dbReference>
<keyword evidence="1" id="KW-0812">Transmembrane</keyword>
<evidence type="ECO:0000313" key="2">
    <source>
        <dbReference type="EMBL" id="QTD36590.1"/>
    </source>
</evidence>
<dbReference type="InterPro" id="IPR032809">
    <property type="entry name" value="Put_HupE_UreJ"/>
</dbReference>
<sequence length="191" mass="21359">MNNLLEYIQLGIDHILDPDGIDHLLFIVAFCICYELKQWKFIALNITAFTLGHCLTLILVGFNLIENNISKLVEILIPVTIIITCALNFYKIISKKKNKSTGKLIYTSIFIFGLIHGLGFSNFIKAFLFDGESILVPVLGFNTGIEIAQLIIVIIALVVFTVLKRTVHRTVPIVANSIVFILSINLLISQL</sequence>
<feature type="transmembrane region" description="Helical" evidence="1">
    <location>
        <begin position="43"/>
        <end position="65"/>
    </location>
</feature>
<evidence type="ECO:0000256" key="1">
    <source>
        <dbReference type="SAM" id="Phobius"/>
    </source>
</evidence>
<evidence type="ECO:0000313" key="3">
    <source>
        <dbReference type="Proteomes" id="UP000663935"/>
    </source>
</evidence>
<keyword evidence="3" id="KW-1185">Reference proteome</keyword>
<accession>A0ABX7SQT7</accession>
<dbReference type="Pfam" id="PF13795">
    <property type="entry name" value="HupE_UreJ_2"/>
    <property type="match status" value="1"/>
</dbReference>
<name>A0ABX7SQT7_9FLAO</name>
<organism evidence="2 3">
    <name type="scientific">Polaribacter batillariae</name>
    <dbReference type="NCBI Taxonomy" id="2808900"/>
    <lineage>
        <taxon>Bacteria</taxon>
        <taxon>Pseudomonadati</taxon>
        <taxon>Bacteroidota</taxon>
        <taxon>Flavobacteriia</taxon>
        <taxon>Flavobacteriales</taxon>
        <taxon>Flavobacteriaceae</taxon>
    </lineage>
</organism>
<feature type="transmembrane region" description="Helical" evidence="1">
    <location>
        <begin position="144"/>
        <end position="163"/>
    </location>
</feature>
<feature type="transmembrane region" description="Helical" evidence="1">
    <location>
        <begin position="71"/>
        <end position="92"/>
    </location>
</feature>
<protein>
    <submittedName>
        <fullName evidence="2">HupE/UreJ family protein</fullName>
    </submittedName>
</protein>
<dbReference type="EMBL" id="CP071795">
    <property type="protein sequence ID" value="QTD36590.1"/>
    <property type="molecule type" value="Genomic_DNA"/>
</dbReference>
<reference evidence="2 3" key="1">
    <citation type="submission" date="2021-03" db="EMBL/GenBank/DDBJ databases">
        <title>Complete genome of Polaribacter_sp.G4M1.</title>
        <authorList>
            <person name="Jeong S.W."/>
            <person name="Bae J.W."/>
        </authorList>
    </citation>
    <scope>NUCLEOTIDE SEQUENCE [LARGE SCALE GENOMIC DNA]</scope>
    <source>
        <strain evidence="2 3">G4M1</strain>
    </source>
</reference>